<dbReference type="STRING" id="879305.HMPREF9290_1242"/>
<proteinExistence type="predicted"/>
<organism evidence="1 2">
    <name type="scientific">Anaerococcus prevotii ACS-065-V-Col13</name>
    <dbReference type="NCBI Taxonomy" id="879305"/>
    <lineage>
        <taxon>Bacteria</taxon>
        <taxon>Bacillati</taxon>
        <taxon>Bacillota</taxon>
        <taxon>Tissierellia</taxon>
        <taxon>Tissierellales</taxon>
        <taxon>Peptoniphilaceae</taxon>
        <taxon>Anaerococcus</taxon>
    </lineage>
</organism>
<name>F0GU24_9FIRM</name>
<comment type="caution">
    <text evidence="1">The sequence shown here is derived from an EMBL/GenBank/DDBJ whole genome shotgun (WGS) entry which is preliminary data.</text>
</comment>
<keyword evidence="2" id="KW-1185">Reference proteome</keyword>
<sequence>MKIIKGECKAFDNYVLVAEKFSEVENVKIYEKRHGDIIAGLLEVLVL</sequence>
<evidence type="ECO:0000313" key="2">
    <source>
        <dbReference type="Proteomes" id="UP000005286"/>
    </source>
</evidence>
<protein>
    <submittedName>
        <fullName evidence="1">Uncharacterized protein</fullName>
    </submittedName>
</protein>
<accession>F0GU24</accession>
<dbReference type="EMBL" id="AEXM01000012">
    <property type="protein sequence ID" value="EGC82480.1"/>
    <property type="molecule type" value="Genomic_DNA"/>
</dbReference>
<gene>
    <name evidence="1" type="ORF">HMPREF9290_1242</name>
</gene>
<reference evidence="1 2" key="1">
    <citation type="submission" date="2011-01" db="EMBL/GenBank/DDBJ databases">
        <authorList>
            <person name="Durkin A.S."/>
            <person name="Madupu R."/>
            <person name="Torralba M."/>
            <person name="Gillis M."/>
            <person name="Methe B."/>
            <person name="Sutton G."/>
            <person name="Nelson K.E."/>
        </authorList>
    </citation>
    <scope>NUCLEOTIDE SEQUENCE [LARGE SCALE GENOMIC DNA]</scope>
    <source>
        <strain evidence="1 2">ACS-065-V-Col13</strain>
    </source>
</reference>
<dbReference type="Proteomes" id="UP000005286">
    <property type="component" value="Unassembled WGS sequence"/>
</dbReference>
<dbReference type="PATRIC" id="fig|879305.3.peg.304"/>
<dbReference type="AlphaFoldDB" id="F0GU24"/>
<dbReference type="RefSeq" id="WP_004834354.1">
    <property type="nucleotide sequence ID" value="NZ_AEXM01000012.1"/>
</dbReference>
<evidence type="ECO:0000313" key="1">
    <source>
        <dbReference type="EMBL" id="EGC82480.1"/>
    </source>
</evidence>